<evidence type="ECO:0000313" key="2">
    <source>
        <dbReference type="Proteomes" id="UP000062973"/>
    </source>
</evidence>
<dbReference type="EMBL" id="CP009110">
    <property type="protein sequence ID" value="AIJ26159.1"/>
    <property type="molecule type" value="Genomic_DNA"/>
</dbReference>
<gene>
    <name evidence="1" type="ORF">AMETH_6067</name>
</gene>
<reference evidence="1 2" key="1">
    <citation type="submission" date="2014-07" db="EMBL/GenBank/DDBJ databases">
        <title>Whole Genome Sequence of the Amycolatopsis methanolica 239.</title>
        <authorList>
            <person name="Tang B."/>
        </authorList>
    </citation>
    <scope>NUCLEOTIDE SEQUENCE [LARGE SCALE GENOMIC DNA]</scope>
    <source>
        <strain evidence="1 2">239</strain>
    </source>
</reference>
<organism evidence="1 2">
    <name type="scientific">Amycolatopsis methanolica 239</name>
    <dbReference type="NCBI Taxonomy" id="1068978"/>
    <lineage>
        <taxon>Bacteria</taxon>
        <taxon>Bacillati</taxon>
        <taxon>Actinomycetota</taxon>
        <taxon>Actinomycetes</taxon>
        <taxon>Pseudonocardiales</taxon>
        <taxon>Pseudonocardiaceae</taxon>
        <taxon>Amycolatopsis</taxon>
        <taxon>Amycolatopsis methanolica group</taxon>
    </lineage>
</organism>
<dbReference type="Proteomes" id="UP000062973">
    <property type="component" value="Chromosome"/>
</dbReference>
<dbReference type="HOGENOM" id="CLU_170432_0_0_11"/>
<accession>A0A076MYC8</accession>
<protein>
    <submittedName>
        <fullName evidence="1">Uncharacterized protein</fullName>
    </submittedName>
</protein>
<sequence length="120" mass="12828">MVDTPSSTVTWENGTAVMQLIVTRSDVELAEPDDCKRFSVRVAGEVDAAELERILDAEGVGELADGGEHVFVSIEALRKLASGRTGPGWPEGFAAMLAYAGSKGWLNDAADRVRAHIERG</sequence>
<dbReference type="AlphaFoldDB" id="A0A076MYC8"/>
<keyword evidence="2" id="KW-1185">Reference proteome</keyword>
<dbReference type="PATRIC" id="fig|1068978.7.peg.6519"/>
<evidence type="ECO:0000313" key="1">
    <source>
        <dbReference type="EMBL" id="AIJ26159.1"/>
    </source>
</evidence>
<proteinExistence type="predicted"/>
<dbReference type="eggNOG" id="ENOG502ZHEX">
    <property type="taxonomic scope" value="Bacteria"/>
</dbReference>
<name>A0A076MYC8_AMYME</name>
<dbReference type="KEGG" id="amq:AMETH_6067"/>